<accession>A0A2P5DR53</accession>
<dbReference type="EMBL" id="JXTB01000022">
    <property type="protein sequence ID" value="PON75761.1"/>
    <property type="molecule type" value="Genomic_DNA"/>
</dbReference>
<organism evidence="2 3">
    <name type="scientific">Parasponia andersonii</name>
    <name type="common">Sponia andersonii</name>
    <dbReference type="NCBI Taxonomy" id="3476"/>
    <lineage>
        <taxon>Eukaryota</taxon>
        <taxon>Viridiplantae</taxon>
        <taxon>Streptophyta</taxon>
        <taxon>Embryophyta</taxon>
        <taxon>Tracheophyta</taxon>
        <taxon>Spermatophyta</taxon>
        <taxon>Magnoliopsida</taxon>
        <taxon>eudicotyledons</taxon>
        <taxon>Gunneridae</taxon>
        <taxon>Pentapetalae</taxon>
        <taxon>rosids</taxon>
        <taxon>fabids</taxon>
        <taxon>Rosales</taxon>
        <taxon>Cannabaceae</taxon>
        <taxon>Parasponia</taxon>
    </lineage>
</organism>
<gene>
    <name evidence="2" type="ORF">PanWU01x14_040210</name>
</gene>
<feature type="region of interest" description="Disordered" evidence="1">
    <location>
        <begin position="75"/>
        <end position="109"/>
    </location>
</feature>
<evidence type="ECO:0000313" key="3">
    <source>
        <dbReference type="Proteomes" id="UP000237105"/>
    </source>
</evidence>
<dbReference type="AlphaFoldDB" id="A0A2P5DR53"/>
<protein>
    <submittedName>
        <fullName evidence="2">Uncharacterized protein</fullName>
    </submittedName>
</protein>
<evidence type="ECO:0000256" key="1">
    <source>
        <dbReference type="SAM" id="MobiDB-lite"/>
    </source>
</evidence>
<comment type="caution">
    <text evidence="2">The sequence shown here is derived from an EMBL/GenBank/DDBJ whole genome shotgun (WGS) entry which is preliminary data.</text>
</comment>
<name>A0A2P5DR53_PARAD</name>
<sequence length="109" mass="12146">MDANPSNREIEVVVGPAPRSCTTWTVKRQNRWQGAHRPTHIQKNGLKATRIAHDTVWARRLLEARAESIQDPGQVRPNLILTSTAGGQEPRGSSARRSLEVACCSRPRQ</sequence>
<dbReference type="Proteomes" id="UP000237105">
    <property type="component" value="Unassembled WGS sequence"/>
</dbReference>
<evidence type="ECO:0000313" key="2">
    <source>
        <dbReference type="EMBL" id="PON75761.1"/>
    </source>
</evidence>
<keyword evidence="3" id="KW-1185">Reference proteome</keyword>
<feature type="non-terminal residue" evidence="2">
    <location>
        <position position="109"/>
    </location>
</feature>
<proteinExistence type="predicted"/>
<reference evidence="3" key="1">
    <citation type="submission" date="2016-06" db="EMBL/GenBank/DDBJ databases">
        <title>Parallel loss of symbiosis genes in relatives of nitrogen-fixing non-legume Parasponia.</title>
        <authorList>
            <person name="Van Velzen R."/>
            <person name="Holmer R."/>
            <person name="Bu F."/>
            <person name="Rutten L."/>
            <person name="Van Zeijl A."/>
            <person name="Liu W."/>
            <person name="Santuari L."/>
            <person name="Cao Q."/>
            <person name="Sharma T."/>
            <person name="Shen D."/>
            <person name="Roswanjaya Y."/>
            <person name="Wardhani T."/>
            <person name="Kalhor M.S."/>
            <person name="Jansen J."/>
            <person name="Van den Hoogen J."/>
            <person name="Gungor B."/>
            <person name="Hartog M."/>
            <person name="Hontelez J."/>
            <person name="Verver J."/>
            <person name="Yang W.-C."/>
            <person name="Schijlen E."/>
            <person name="Repin R."/>
            <person name="Schilthuizen M."/>
            <person name="Schranz E."/>
            <person name="Heidstra R."/>
            <person name="Miyata K."/>
            <person name="Fedorova E."/>
            <person name="Kohlen W."/>
            <person name="Bisseling T."/>
            <person name="Smit S."/>
            <person name="Geurts R."/>
        </authorList>
    </citation>
    <scope>NUCLEOTIDE SEQUENCE [LARGE SCALE GENOMIC DNA]</scope>
    <source>
        <strain evidence="3">cv. WU1-14</strain>
    </source>
</reference>